<evidence type="ECO:0000256" key="2">
    <source>
        <dbReference type="ARBA" id="ARBA00022692"/>
    </source>
</evidence>
<keyword evidence="3" id="KW-1133">Transmembrane helix</keyword>
<comment type="caution">
    <text evidence="6">The sequence shown here is derived from an EMBL/GenBank/DDBJ whole genome shotgun (WGS) entry which is preliminary data.</text>
</comment>
<dbReference type="AlphaFoldDB" id="A0AAN6RXL4"/>
<dbReference type="GO" id="GO:0016020">
    <property type="term" value="C:membrane"/>
    <property type="evidence" value="ECO:0007669"/>
    <property type="project" value="UniProtKB-SubCell"/>
</dbReference>
<keyword evidence="2" id="KW-0812">Transmembrane</keyword>
<sequence length="767" mass="83235">MAPSKGAPQSPELTLQPFPRASTPEATPTTTTAAAARPETPVADDQTSPDDTATEMPPGGKPRSNPPRREADLSSLLNPAEKTELTALVAKVIDSMLRHVTQLFDPVRPEDKADPSRINFWSKLPYYLEDLSLHDPSAHLTQPRSGQKENVKPPARSKKAGRATDNRDATPGASDSPCQGDDHATPRLQELKKEALQHFKKWQTSVQRRISEISVKKAPDGHSGPPSSGPRGRAPSNRRGRPSGPKTPAIPTTPTVIVESDPVLMQLYPPSPTTLCSAPVEKRCLVLHALLLLLLSIENYGAYTRVLLLNLTSSLQLPLRILAEDEARVGGALSQIVKDIPLELLTQKKEDGKTPRRWKASMAGSAAVAGAAGNLVAALEAARIGSIFGITGIPGTAAVGLLGALAENPLASGPLFGIYGARNSGKAMEHYLKDVSDFAFAALRGSTGEHSEMGKVAPESRRLRVVVGISGWLVNRDDAVTPWQCLGDYREVYAVRWEMDALSKLGGSFDTLVRSAAWSMAKREIVARTSEPLFSNLADGRWPASLLKISKIIDNNWNNGMVRADKLGAVLADVIISRAQGERGVSLIGYSLGARAIYTCLMCLAEKRAFGLVENAVMMGTPAPSESVAWCAMKSVVSGRLINVYSENDYILGFLYRTSSIEFGLAGLQRINGVDGIENVDVTAKVSVHPRYQFLVGSILQHIGWEDVDRARIAQDEAEMSFYEDRNRKHEERRNAVELGRVLEVLEVNNDNGQGAVRTRMRKKGRK</sequence>
<keyword evidence="7" id="KW-1185">Reference proteome</keyword>
<dbReference type="Proteomes" id="UP001303889">
    <property type="component" value="Unassembled WGS sequence"/>
</dbReference>
<feature type="compositionally biased region" description="Low complexity" evidence="5">
    <location>
        <begin position="223"/>
        <end position="235"/>
    </location>
</feature>
<reference evidence="6" key="1">
    <citation type="journal article" date="2023" name="Mol. Phylogenet. Evol.">
        <title>Genome-scale phylogeny and comparative genomics of the fungal order Sordariales.</title>
        <authorList>
            <person name="Hensen N."/>
            <person name="Bonometti L."/>
            <person name="Westerberg I."/>
            <person name="Brannstrom I.O."/>
            <person name="Guillou S."/>
            <person name="Cros-Aarteil S."/>
            <person name="Calhoun S."/>
            <person name="Haridas S."/>
            <person name="Kuo A."/>
            <person name="Mondo S."/>
            <person name="Pangilinan J."/>
            <person name="Riley R."/>
            <person name="LaButti K."/>
            <person name="Andreopoulos B."/>
            <person name="Lipzen A."/>
            <person name="Chen C."/>
            <person name="Yan M."/>
            <person name="Daum C."/>
            <person name="Ng V."/>
            <person name="Clum A."/>
            <person name="Steindorff A."/>
            <person name="Ohm R.A."/>
            <person name="Martin F."/>
            <person name="Silar P."/>
            <person name="Natvig D.O."/>
            <person name="Lalanne C."/>
            <person name="Gautier V."/>
            <person name="Ament-Velasquez S.L."/>
            <person name="Kruys A."/>
            <person name="Hutchinson M.I."/>
            <person name="Powell A.J."/>
            <person name="Barry K."/>
            <person name="Miller A.N."/>
            <person name="Grigoriev I.V."/>
            <person name="Debuchy R."/>
            <person name="Gladieux P."/>
            <person name="Hiltunen Thoren M."/>
            <person name="Johannesson H."/>
        </authorList>
    </citation>
    <scope>NUCLEOTIDE SEQUENCE</scope>
    <source>
        <strain evidence="6">CBS 103.79</strain>
    </source>
</reference>
<feature type="compositionally biased region" description="Low complexity" evidence="5">
    <location>
        <begin position="242"/>
        <end position="253"/>
    </location>
</feature>
<evidence type="ECO:0000256" key="4">
    <source>
        <dbReference type="ARBA" id="ARBA00023136"/>
    </source>
</evidence>
<proteinExistence type="predicted"/>
<feature type="compositionally biased region" description="Low complexity" evidence="5">
    <location>
        <begin position="19"/>
        <end position="43"/>
    </location>
</feature>
<feature type="compositionally biased region" description="Basic and acidic residues" evidence="5">
    <location>
        <begin position="211"/>
        <end position="220"/>
    </location>
</feature>
<organism evidence="6 7">
    <name type="scientific">Staphylotrichum tortipilum</name>
    <dbReference type="NCBI Taxonomy" id="2831512"/>
    <lineage>
        <taxon>Eukaryota</taxon>
        <taxon>Fungi</taxon>
        <taxon>Dikarya</taxon>
        <taxon>Ascomycota</taxon>
        <taxon>Pezizomycotina</taxon>
        <taxon>Sordariomycetes</taxon>
        <taxon>Sordariomycetidae</taxon>
        <taxon>Sordariales</taxon>
        <taxon>Chaetomiaceae</taxon>
        <taxon>Staphylotrichum</taxon>
    </lineage>
</organism>
<keyword evidence="4" id="KW-0472">Membrane</keyword>
<dbReference type="Pfam" id="PF05277">
    <property type="entry name" value="DUF726"/>
    <property type="match status" value="1"/>
</dbReference>
<evidence type="ECO:0000256" key="3">
    <source>
        <dbReference type="ARBA" id="ARBA00022989"/>
    </source>
</evidence>
<evidence type="ECO:0000256" key="5">
    <source>
        <dbReference type="SAM" id="MobiDB-lite"/>
    </source>
</evidence>
<feature type="region of interest" description="Disordered" evidence="5">
    <location>
        <begin position="137"/>
        <end position="184"/>
    </location>
</feature>
<dbReference type="PANTHER" id="PTHR17920:SF22">
    <property type="entry name" value="DUF726 DOMAIN PROTEIN (AFU_ORTHOLOGUE AFUA_2G12860)"/>
    <property type="match status" value="1"/>
</dbReference>
<evidence type="ECO:0008006" key="8">
    <source>
        <dbReference type="Google" id="ProtNLM"/>
    </source>
</evidence>
<protein>
    <recommendedName>
        <fullName evidence="8">DUF726-domain-containing protein</fullName>
    </recommendedName>
</protein>
<gene>
    <name evidence="6" type="ORF">C8A05DRAFT_12313</name>
</gene>
<comment type="subcellular location">
    <subcellularLocation>
        <location evidence="1">Membrane</location>
        <topology evidence="1">Multi-pass membrane protein</topology>
    </subcellularLocation>
</comment>
<dbReference type="PANTHER" id="PTHR17920">
    <property type="entry name" value="TRANSMEMBRANE AND COILED-COIL DOMAIN-CONTAINING PROTEIN 4 TMCO4"/>
    <property type="match status" value="1"/>
</dbReference>
<reference evidence="6" key="2">
    <citation type="submission" date="2023-05" db="EMBL/GenBank/DDBJ databases">
        <authorList>
            <consortium name="Lawrence Berkeley National Laboratory"/>
            <person name="Steindorff A."/>
            <person name="Hensen N."/>
            <person name="Bonometti L."/>
            <person name="Westerberg I."/>
            <person name="Brannstrom I.O."/>
            <person name="Guillou S."/>
            <person name="Cros-Aarteil S."/>
            <person name="Calhoun S."/>
            <person name="Haridas S."/>
            <person name="Kuo A."/>
            <person name="Mondo S."/>
            <person name="Pangilinan J."/>
            <person name="Riley R."/>
            <person name="Labutti K."/>
            <person name="Andreopoulos B."/>
            <person name="Lipzen A."/>
            <person name="Chen C."/>
            <person name="Yanf M."/>
            <person name="Daum C."/>
            <person name="Ng V."/>
            <person name="Clum A."/>
            <person name="Ohm R."/>
            <person name="Martin F."/>
            <person name="Silar P."/>
            <person name="Natvig D."/>
            <person name="Lalanne C."/>
            <person name="Gautier V."/>
            <person name="Ament-Velasquez S.L."/>
            <person name="Kruys A."/>
            <person name="Hutchinson M.I."/>
            <person name="Powell A.J."/>
            <person name="Barry K."/>
            <person name="Miller A.N."/>
            <person name="Grigoriev I.V."/>
            <person name="Debuchy R."/>
            <person name="Gladieux P."/>
            <person name="Thoren M.H."/>
            <person name="Johannesson H."/>
        </authorList>
    </citation>
    <scope>NUCLEOTIDE SEQUENCE</scope>
    <source>
        <strain evidence="6">CBS 103.79</strain>
    </source>
</reference>
<evidence type="ECO:0000256" key="1">
    <source>
        <dbReference type="ARBA" id="ARBA00004141"/>
    </source>
</evidence>
<name>A0AAN6RXL4_9PEZI</name>
<feature type="region of interest" description="Disordered" evidence="5">
    <location>
        <begin position="1"/>
        <end position="81"/>
    </location>
</feature>
<dbReference type="InterPro" id="IPR007941">
    <property type="entry name" value="DUF726"/>
</dbReference>
<dbReference type="EMBL" id="MU855342">
    <property type="protein sequence ID" value="KAK3905901.1"/>
    <property type="molecule type" value="Genomic_DNA"/>
</dbReference>
<evidence type="ECO:0000313" key="6">
    <source>
        <dbReference type="EMBL" id="KAK3905901.1"/>
    </source>
</evidence>
<accession>A0AAN6RXL4</accession>
<evidence type="ECO:0000313" key="7">
    <source>
        <dbReference type="Proteomes" id="UP001303889"/>
    </source>
</evidence>
<feature type="region of interest" description="Disordered" evidence="5">
    <location>
        <begin position="211"/>
        <end position="253"/>
    </location>
</feature>